<dbReference type="EMBL" id="JAERRB010000003">
    <property type="protein sequence ID" value="MBL0741927.1"/>
    <property type="molecule type" value="Genomic_DNA"/>
</dbReference>
<keyword evidence="4" id="KW-0238">DNA-binding</keyword>
<keyword evidence="2" id="KW-0805">Transcription regulation</keyword>
<dbReference type="SUPFAM" id="SSF88659">
    <property type="entry name" value="Sigma3 and sigma4 domains of RNA polymerase sigma factors"/>
    <property type="match status" value="1"/>
</dbReference>
<dbReference type="InterPro" id="IPR036388">
    <property type="entry name" value="WH-like_DNA-bd_sf"/>
</dbReference>
<keyword evidence="3" id="KW-0731">Sigma factor</keyword>
<dbReference type="InterPro" id="IPR039425">
    <property type="entry name" value="RNA_pol_sigma-70-like"/>
</dbReference>
<evidence type="ECO:0000256" key="4">
    <source>
        <dbReference type="ARBA" id="ARBA00023125"/>
    </source>
</evidence>
<evidence type="ECO:0000259" key="7">
    <source>
        <dbReference type="Pfam" id="PF08281"/>
    </source>
</evidence>
<accession>A0ABS1KRS5</accession>
<dbReference type="Proteomes" id="UP000613030">
    <property type="component" value="Unassembled WGS sequence"/>
</dbReference>
<comment type="caution">
    <text evidence="8">The sequence shown here is derived from an EMBL/GenBank/DDBJ whole genome shotgun (WGS) entry which is preliminary data.</text>
</comment>
<evidence type="ECO:0000256" key="1">
    <source>
        <dbReference type="ARBA" id="ARBA00010641"/>
    </source>
</evidence>
<evidence type="ECO:0000313" key="8">
    <source>
        <dbReference type="EMBL" id="MBL0741927.1"/>
    </source>
</evidence>
<dbReference type="CDD" id="cd06171">
    <property type="entry name" value="Sigma70_r4"/>
    <property type="match status" value="1"/>
</dbReference>
<evidence type="ECO:0000259" key="6">
    <source>
        <dbReference type="Pfam" id="PF04542"/>
    </source>
</evidence>
<dbReference type="InterPro" id="IPR013249">
    <property type="entry name" value="RNA_pol_sigma70_r4_t2"/>
</dbReference>
<keyword evidence="9" id="KW-1185">Reference proteome</keyword>
<reference evidence="8 9" key="1">
    <citation type="submission" date="2021-01" db="EMBL/GenBank/DDBJ databases">
        <title>Chryseolinea sp. Jin1 Genome sequencing and assembly.</title>
        <authorList>
            <person name="Kim I."/>
        </authorList>
    </citation>
    <scope>NUCLEOTIDE SEQUENCE [LARGE SCALE GENOMIC DNA]</scope>
    <source>
        <strain evidence="8 9">Jin1</strain>
    </source>
</reference>
<dbReference type="PANTHER" id="PTHR43133">
    <property type="entry name" value="RNA POLYMERASE ECF-TYPE SIGMA FACTO"/>
    <property type="match status" value="1"/>
</dbReference>
<sequence length="190" mass="22497">MFFTRIEKKSDEELMHRVQQGDARALTALYERYSARLLRYFHRMLWKDRAKAQDFLHDLFVKVIENAERFRPEKKFSTWLYSIAHNMCKNEYRKQAFRNAAVFVADQSVENLAHARLAQQQFKVALEHALDRLDDDDKNLFTLRYDVEMSLEEIATVLECPEGTVKSRLFHLKKKLAARLGAFHPENIST</sequence>
<dbReference type="PANTHER" id="PTHR43133:SF8">
    <property type="entry name" value="RNA POLYMERASE SIGMA FACTOR HI_1459-RELATED"/>
    <property type="match status" value="1"/>
</dbReference>
<dbReference type="RefSeq" id="WP_202009560.1">
    <property type="nucleotide sequence ID" value="NZ_JAERRB010000003.1"/>
</dbReference>
<evidence type="ECO:0000256" key="2">
    <source>
        <dbReference type="ARBA" id="ARBA00023015"/>
    </source>
</evidence>
<dbReference type="Pfam" id="PF08281">
    <property type="entry name" value="Sigma70_r4_2"/>
    <property type="match status" value="1"/>
</dbReference>
<dbReference type="Pfam" id="PF04542">
    <property type="entry name" value="Sigma70_r2"/>
    <property type="match status" value="1"/>
</dbReference>
<dbReference type="InterPro" id="IPR013324">
    <property type="entry name" value="RNA_pol_sigma_r3/r4-like"/>
</dbReference>
<evidence type="ECO:0000256" key="3">
    <source>
        <dbReference type="ARBA" id="ARBA00023082"/>
    </source>
</evidence>
<gene>
    <name evidence="8" type="ORF">JI741_11900</name>
</gene>
<comment type="similarity">
    <text evidence="1">Belongs to the sigma-70 factor family. ECF subfamily.</text>
</comment>
<dbReference type="InterPro" id="IPR014284">
    <property type="entry name" value="RNA_pol_sigma-70_dom"/>
</dbReference>
<keyword evidence="5" id="KW-0804">Transcription</keyword>
<feature type="domain" description="RNA polymerase sigma factor 70 region 4 type 2" evidence="7">
    <location>
        <begin position="124"/>
        <end position="176"/>
    </location>
</feature>
<name>A0ABS1KRS5_9BACT</name>
<dbReference type="InterPro" id="IPR007627">
    <property type="entry name" value="RNA_pol_sigma70_r2"/>
</dbReference>
<protein>
    <submittedName>
        <fullName evidence="8">Sigma-70 family RNA polymerase sigma factor</fullName>
    </submittedName>
</protein>
<dbReference type="NCBIfam" id="TIGR02937">
    <property type="entry name" value="sigma70-ECF"/>
    <property type="match status" value="1"/>
</dbReference>
<feature type="domain" description="RNA polymerase sigma-70 region 2" evidence="6">
    <location>
        <begin position="29"/>
        <end position="96"/>
    </location>
</feature>
<organism evidence="8 9">
    <name type="scientific">Chryseolinea lacunae</name>
    <dbReference type="NCBI Taxonomy" id="2801331"/>
    <lineage>
        <taxon>Bacteria</taxon>
        <taxon>Pseudomonadati</taxon>
        <taxon>Bacteroidota</taxon>
        <taxon>Cytophagia</taxon>
        <taxon>Cytophagales</taxon>
        <taxon>Fulvivirgaceae</taxon>
        <taxon>Chryseolinea</taxon>
    </lineage>
</organism>
<evidence type="ECO:0000313" key="9">
    <source>
        <dbReference type="Proteomes" id="UP000613030"/>
    </source>
</evidence>
<proteinExistence type="inferred from homology"/>
<dbReference type="SUPFAM" id="SSF88946">
    <property type="entry name" value="Sigma2 domain of RNA polymerase sigma factors"/>
    <property type="match status" value="1"/>
</dbReference>
<dbReference type="Gene3D" id="1.10.10.10">
    <property type="entry name" value="Winged helix-like DNA-binding domain superfamily/Winged helix DNA-binding domain"/>
    <property type="match status" value="1"/>
</dbReference>
<dbReference type="Gene3D" id="1.10.1740.10">
    <property type="match status" value="1"/>
</dbReference>
<dbReference type="InterPro" id="IPR013325">
    <property type="entry name" value="RNA_pol_sigma_r2"/>
</dbReference>
<evidence type="ECO:0000256" key="5">
    <source>
        <dbReference type="ARBA" id="ARBA00023163"/>
    </source>
</evidence>